<dbReference type="Gene3D" id="3.30.230.10">
    <property type="match status" value="1"/>
</dbReference>
<dbReference type="InterPro" id="IPR046336">
    <property type="entry name" value="Lon_prtase_N_sf"/>
</dbReference>
<organism evidence="13">
    <name type="scientific">bioreactor metagenome</name>
    <dbReference type="NCBI Taxonomy" id="1076179"/>
    <lineage>
        <taxon>unclassified sequences</taxon>
        <taxon>metagenomes</taxon>
        <taxon>ecological metagenomes</taxon>
    </lineage>
</organism>
<evidence type="ECO:0000256" key="7">
    <source>
        <dbReference type="ARBA" id="ARBA00022840"/>
    </source>
</evidence>
<dbReference type="InterPro" id="IPR003111">
    <property type="entry name" value="Lon_prtase_N"/>
</dbReference>
<accession>A0A644U6A2</accession>
<dbReference type="SUPFAM" id="SSF52540">
    <property type="entry name" value="P-loop containing nucleoside triphosphate hydrolases"/>
    <property type="match status" value="1"/>
</dbReference>
<evidence type="ECO:0000256" key="3">
    <source>
        <dbReference type="ARBA" id="ARBA00022670"/>
    </source>
</evidence>
<dbReference type="Pfam" id="PF05362">
    <property type="entry name" value="Lon_C"/>
    <property type="match status" value="1"/>
</dbReference>
<dbReference type="Pfam" id="PF22667">
    <property type="entry name" value="Lon_lid"/>
    <property type="match status" value="1"/>
</dbReference>
<dbReference type="GO" id="GO:0004252">
    <property type="term" value="F:serine-type endopeptidase activity"/>
    <property type="evidence" value="ECO:0007669"/>
    <property type="project" value="UniProtKB-EC"/>
</dbReference>
<dbReference type="Gene3D" id="2.30.130.40">
    <property type="entry name" value="LON domain-like"/>
    <property type="match status" value="1"/>
</dbReference>
<dbReference type="GO" id="GO:0005737">
    <property type="term" value="C:cytoplasm"/>
    <property type="evidence" value="ECO:0007669"/>
    <property type="project" value="UniProtKB-SubCell"/>
</dbReference>
<keyword evidence="5 13" id="KW-0378">Hydrolase</keyword>
<dbReference type="GO" id="GO:0005524">
    <property type="term" value="F:ATP binding"/>
    <property type="evidence" value="ECO:0007669"/>
    <property type="project" value="UniProtKB-KW"/>
</dbReference>
<sequence length="802" mass="90124">MKFKDLIFQQSMGDDVNIIPVMSFEGNQEIRDINMPDTLPILALRNAVLFPDTIIPITVGREKSVKLVRDVYSKDKILGAVAQKDARVEDPSPEDLFETGTLARIIKIIEMPDGGTTIILQGIKRFKILDILFTKPYFTASVKYLEEEISKRASKELDAIASSIKDNALQIIKLSPNLPQEAAFAIKNIEGHSFLVNFIASSMEIENPLDKMSLLRENKLKQRALKLLELLNKHIDLLKIKDDIQQKVRTEIDQQQREYYLNNQLKTIQEELGINNNIQEFNDLRQMAKDKLWPKYVAETFDKELQKLERTNPNSPDYNIQLSYVKFLIELPWNETSQDNLDLPHAKKILDQDHFGLEQVKERIIEHLAVLKLKGDMKSPILCLYGPPGVGKTSLGKSIAKALGRKYGRISLGGLHDESEIRGHRRTYIGAMPGRIINAIKKSGTSNPLIVLDEIDKVSSDFRGDPASALLEVLDPEQNTTFHDNYLDLDYDLSKVLFLTTANNIQSIHPALRDRMEMINVSGYLAEEKRYIAKDHLLPKQRESHGLTKDQLKISSKGLDTIIDEYTRESGVRGLDKQIAKIARVTAKKIAFNEELSPILGSAEVREILGIPTNQHDMQKGNEAPGVVTGLAWTQNGGEILFIECSTSKGKGNLSSTGNLGDVMKESSVIAYQYLKSHPDLLGMTHKEFIERDLHIHVPEGAIPKDGPSAGITMVSAMASALMKKKTRSGIAMTGEITLRGRLLPVGGIKEKILAAKRAGIKTILLSEENEKDIKEIKEIYIKGLEFKFFKTIQEVLDFIFV</sequence>
<evidence type="ECO:0000259" key="11">
    <source>
        <dbReference type="PROSITE" id="PS51786"/>
    </source>
</evidence>
<dbReference type="InterPro" id="IPR027065">
    <property type="entry name" value="Lon_Prtase"/>
</dbReference>
<dbReference type="Gene3D" id="1.20.5.5270">
    <property type="match status" value="1"/>
</dbReference>
<dbReference type="PROSITE" id="PS51786">
    <property type="entry name" value="LON_PROTEOLYTIC"/>
    <property type="match status" value="1"/>
</dbReference>
<keyword evidence="6" id="KW-0720">Serine protease</keyword>
<proteinExistence type="inferred from homology"/>
<dbReference type="GO" id="GO:0004176">
    <property type="term" value="F:ATP-dependent peptidase activity"/>
    <property type="evidence" value="ECO:0007669"/>
    <property type="project" value="InterPro"/>
</dbReference>
<comment type="catalytic activity">
    <reaction evidence="9">
        <text>Hydrolysis of proteins in presence of ATP.</text>
        <dbReference type="EC" id="3.4.21.53"/>
    </reaction>
</comment>
<keyword evidence="8" id="KW-0346">Stress response</keyword>
<dbReference type="Pfam" id="PF02190">
    <property type="entry name" value="LON_substr_bdg"/>
    <property type="match status" value="1"/>
</dbReference>
<dbReference type="PRINTS" id="PR00830">
    <property type="entry name" value="ENDOLAPTASE"/>
</dbReference>
<dbReference type="PIRSF" id="PIRSF001174">
    <property type="entry name" value="Lon_proteas"/>
    <property type="match status" value="1"/>
</dbReference>
<evidence type="ECO:0000313" key="13">
    <source>
        <dbReference type="EMBL" id="MPL74465.1"/>
    </source>
</evidence>
<dbReference type="PROSITE" id="PS01046">
    <property type="entry name" value="LON_SER"/>
    <property type="match status" value="1"/>
</dbReference>
<evidence type="ECO:0000256" key="5">
    <source>
        <dbReference type="ARBA" id="ARBA00022801"/>
    </source>
</evidence>
<dbReference type="InterPro" id="IPR020568">
    <property type="entry name" value="Ribosomal_Su5_D2-typ_SF"/>
</dbReference>
<protein>
    <recommendedName>
        <fullName evidence="10">endopeptidase La</fullName>
        <ecNumber evidence="10">3.4.21.53</ecNumber>
    </recommendedName>
</protein>
<comment type="subcellular location">
    <subcellularLocation>
        <location evidence="1">Cytoplasm</location>
    </subcellularLocation>
</comment>
<dbReference type="InterPro" id="IPR003959">
    <property type="entry name" value="ATPase_AAA_core"/>
</dbReference>
<keyword evidence="3 13" id="KW-0645">Protease</keyword>
<dbReference type="PANTHER" id="PTHR10046">
    <property type="entry name" value="ATP DEPENDENT LON PROTEASE FAMILY MEMBER"/>
    <property type="match status" value="1"/>
</dbReference>
<evidence type="ECO:0000256" key="2">
    <source>
        <dbReference type="ARBA" id="ARBA00022490"/>
    </source>
</evidence>
<evidence type="ECO:0000256" key="8">
    <source>
        <dbReference type="ARBA" id="ARBA00023016"/>
    </source>
</evidence>
<feature type="domain" description="Lon N-terminal" evidence="12">
    <location>
        <begin position="39"/>
        <end position="235"/>
    </location>
</feature>
<dbReference type="Gene3D" id="3.40.50.300">
    <property type="entry name" value="P-loop containing nucleotide triphosphate hydrolases"/>
    <property type="match status" value="1"/>
</dbReference>
<dbReference type="SUPFAM" id="SSF88697">
    <property type="entry name" value="PUA domain-like"/>
    <property type="match status" value="1"/>
</dbReference>
<dbReference type="AlphaFoldDB" id="A0A644U6A2"/>
<dbReference type="Gene3D" id="1.10.8.60">
    <property type="match status" value="1"/>
</dbReference>
<dbReference type="InterPro" id="IPR014721">
    <property type="entry name" value="Ribsml_uS5_D2-typ_fold_subgr"/>
</dbReference>
<keyword evidence="7" id="KW-0067">ATP-binding</keyword>
<dbReference type="GO" id="GO:0030163">
    <property type="term" value="P:protein catabolic process"/>
    <property type="evidence" value="ECO:0007669"/>
    <property type="project" value="InterPro"/>
</dbReference>
<dbReference type="GO" id="GO:0006508">
    <property type="term" value="P:proteolysis"/>
    <property type="evidence" value="ECO:0007669"/>
    <property type="project" value="UniProtKB-KW"/>
</dbReference>
<dbReference type="SMART" id="SM00464">
    <property type="entry name" value="LON"/>
    <property type="match status" value="1"/>
</dbReference>
<evidence type="ECO:0000259" key="12">
    <source>
        <dbReference type="PROSITE" id="PS51787"/>
    </source>
</evidence>
<dbReference type="InterPro" id="IPR054594">
    <property type="entry name" value="Lon_lid"/>
</dbReference>
<comment type="caution">
    <text evidence="13">The sequence shown here is derived from an EMBL/GenBank/DDBJ whole genome shotgun (WGS) entry which is preliminary data.</text>
</comment>
<evidence type="ECO:0000256" key="9">
    <source>
        <dbReference type="ARBA" id="ARBA00050665"/>
    </source>
</evidence>
<reference evidence="13" key="1">
    <citation type="submission" date="2019-08" db="EMBL/GenBank/DDBJ databases">
        <authorList>
            <person name="Kucharzyk K."/>
            <person name="Murdoch R.W."/>
            <person name="Higgins S."/>
            <person name="Loffler F."/>
        </authorList>
    </citation>
    <scope>NUCLEOTIDE SEQUENCE</scope>
</reference>
<feature type="domain" description="Lon proteolytic" evidence="11">
    <location>
        <begin position="622"/>
        <end position="802"/>
    </location>
</feature>
<dbReference type="InterPro" id="IPR004815">
    <property type="entry name" value="Lon_bac/euk-typ"/>
</dbReference>
<dbReference type="GO" id="GO:0043565">
    <property type="term" value="F:sequence-specific DNA binding"/>
    <property type="evidence" value="ECO:0007669"/>
    <property type="project" value="InterPro"/>
</dbReference>
<dbReference type="CDD" id="cd19500">
    <property type="entry name" value="RecA-like_Lon"/>
    <property type="match status" value="1"/>
</dbReference>
<dbReference type="SMART" id="SM00382">
    <property type="entry name" value="AAA"/>
    <property type="match status" value="1"/>
</dbReference>
<name>A0A644U6A2_9ZZZZ</name>
<dbReference type="SUPFAM" id="SSF54211">
    <property type="entry name" value="Ribosomal protein S5 domain 2-like"/>
    <property type="match status" value="1"/>
</dbReference>
<keyword evidence="2" id="KW-0963">Cytoplasm</keyword>
<evidence type="ECO:0000256" key="6">
    <source>
        <dbReference type="ARBA" id="ARBA00022825"/>
    </source>
</evidence>
<dbReference type="Pfam" id="PF00004">
    <property type="entry name" value="AAA"/>
    <property type="match status" value="1"/>
</dbReference>
<dbReference type="NCBIfam" id="TIGR00763">
    <property type="entry name" value="lon"/>
    <property type="match status" value="1"/>
</dbReference>
<evidence type="ECO:0000256" key="4">
    <source>
        <dbReference type="ARBA" id="ARBA00022741"/>
    </source>
</evidence>
<gene>
    <name evidence="13" type="primary">lon2_5</name>
    <name evidence="13" type="ORF">SDC9_20277</name>
</gene>
<dbReference type="InterPro" id="IPR015947">
    <property type="entry name" value="PUA-like_sf"/>
</dbReference>
<evidence type="ECO:0000256" key="10">
    <source>
        <dbReference type="ARBA" id="ARBA00066743"/>
    </source>
</evidence>
<evidence type="ECO:0000256" key="1">
    <source>
        <dbReference type="ARBA" id="ARBA00004496"/>
    </source>
</evidence>
<dbReference type="EC" id="3.4.21.53" evidence="10"/>
<dbReference type="EMBL" id="VSSQ01000080">
    <property type="protein sequence ID" value="MPL74465.1"/>
    <property type="molecule type" value="Genomic_DNA"/>
</dbReference>
<dbReference type="InterPro" id="IPR027417">
    <property type="entry name" value="P-loop_NTPase"/>
</dbReference>
<dbReference type="InterPro" id="IPR008269">
    <property type="entry name" value="Lon_proteolytic"/>
</dbReference>
<keyword evidence="4" id="KW-0547">Nucleotide-binding</keyword>
<dbReference type="GO" id="GO:0016887">
    <property type="term" value="F:ATP hydrolysis activity"/>
    <property type="evidence" value="ECO:0007669"/>
    <property type="project" value="InterPro"/>
</dbReference>
<dbReference type="Gene3D" id="1.20.58.1480">
    <property type="match status" value="1"/>
</dbReference>
<dbReference type="InterPro" id="IPR027543">
    <property type="entry name" value="Lon_bac"/>
</dbReference>
<dbReference type="InterPro" id="IPR003593">
    <property type="entry name" value="AAA+_ATPase"/>
</dbReference>
<dbReference type="FunFam" id="3.40.50.300:FF:000021">
    <property type="entry name" value="Lon protease homolog"/>
    <property type="match status" value="1"/>
</dbReference>
<dbReference type="PROSITE" id="PS51787">
    <property type="entry name" value="LON_N"/>
    <property type="match status" value="1"/>
</dbReference>
<dbReference type="HAMAP" id="MF_01973">
    <property type="entry name" value="lon_bact"/>
    <property type="match status" value="1"/>
</dbReference>
<dbReference type="InterPro" id="IPR008268">
    <property type="entry name" value="Peptidase_S16_AS"/>
</dbReference>